<evidence type="ECO:0000256" key="2">
    <source>
        <dbReference type="ARBA" id="ARBA00004496"/>
    </source>
</evidence>
<dbReference type="GO" id="GO:0005737">
    <property type="term" value="C:cytoplasm"/>
    <property type="evidence" value="ECO:0007669"/>
    <property type="project" value="UniProtKB-SubCell"/>
</dbReference>
<dbReference type="STRING" id="99883.ENSTNIP00000003567"/>
<name>H3C5P7_TETNG</name>
<evidence type="ECO:0000256" key="9">
    <source>
        <dbReference type="ARBA" id="ARBA00064007"/>
    </source>
</evidence>
<dbReference type="SMART" id="SM00266">
    <property type="entry name" value="CAD"/>
    <property type="match status" value="1"/>
</dbReference>
<dbReference type="FunFam" id="3.10.20.10:FF:000006">
    <property type="entry name" value="DNA fragmentation factor subunit beta"/>
    <property type="match status" value="1"/>
</dbReference>
<dbReference type="InterPro" id="IPR003508">
    <property type="entry name" value="CIDE-N_dom"/>
</dbReference>
<dbReference type="AlphaFoldDB" id="H3C5P7"/>
<dbReference type="GO" id="GO:0004520">
    <property type="term" value="F:DNA endonuclease activity"/>
    <property type="evidence" value="ECO:0007669"/>
    <property type="project" value="InterPro"/>
</dbReference>
<dbReference type="InParanoid" id="H3C5P7"/>
<evidence type="ECO:0000259" key="12">
    <source>
        <dbReference type="PROSITE" id="PS51135"/>
    </source>
</evidence>
<evidence type="ECO:0000256" key="8">
    <source>
        <dbReference type="ARBA" id="ARBA00053660"/>
    </source>
</evidence>
<dbReference type="Proteomes" id="UP000007303">
    <property type="component" value="Unassembled WGS sequence"/>
</dbReference>
<feature type="domain" description="CIDE-N" evidence="12">
    <location>
        <begin position="5"/>
        <end position="81"/>
    </location>
</feature>
<dbReference type="Gene3D" id="3.10.20.10">
    <property type="match status" value="1"/>
</dbReference>
<dbReference type="InterPro" id="IPR015311">
    <property type="entry name" value="DFF40_C"/>
</dbReference>
<protein>
    <recommendedName>
        <fullName evidence="10">DNA fragmentation factor subunit beta</fullName>
    </recommendedName>
</protein>
<dbReference type="GO" id="GO:0016787">
    <property type="term" value="F:hydrolase activity"/>
    <property type="evidence" value="ECO:0007669"/>
    <property type="project" value="UniProtKB-KW"/>
</dbReference>
<evidence type="ECO:0000256" key="3">
    <source>
        <dbReference type="ARBA" id="ARBA00022490"/>
    </source>
</evidence>
<dbReference type="Pfam" id="PF09230">
    <property type="entry name" value="DFF40"/>
    <property type="match status" value="1"/>
</dbReference>
<dbReference type="InterPro" id="IPR044925">
    <property type="entry name" value="His-Me_finger_sf"/>
</dbReference>
<proteinExistence type="predicted"/>
<dbReference type="SUPFAM" id="SSF54277">
    <property type="entry name" value="CAD &amp; PB1 domains"/>
    <property type="match status" value="1"/>
</dbReference>
<reference evidence="13" key="2">
    <citation type="submission" date="2025-08" db="UniProtKB">
        <authorList>
            <consortium name="Ensembl"/>
        </authorList>
    </citation>
    <scope>IDENTIFICATION</scope>
</reference>
<dbReference type="CDD" id="cd06535">
    <property type="entry name" value="CIDE_N_CAD"/>
    <property type="match status" value="1"/>
</dbReference>
<evidence type="ECO:0000256" key="11">
    <source>
        <dbReference type="PROSITE-ProRule" id="PRU00447"/>
    </source>
</evidence>
<keyword evidence="6" id="KW-0378">Hydrolase</keyword>
<evidence type="ECO:0000256" key="4">
    <source>
        <dbReference type="ARBA" id="ARBA00022703"/>
    </source>
</evidence>
<dbReference type="GO" id="GO:0006309">
    <property type="term" value="P:apoptotic DNA fragmentation"/>
    <property type="evidence" value="ECO:0007669"/>
    <property type="project" value="InterPro"/>
</dbReference>
<dbReference type="OMA" id="KAEHVEW"/>
<reference evidence="13" key="3">
    <citation type="submission" date="2025-09" db="UniProtKB">
        <authorList>
            <consortium name="Ensembl"/>
        </authorList>
    </citation>
    <scope>IDENTIFICATION</scope>
</reference>
<dbReference type="PROSITE" id="PS51135">
    <property type="entry name" value="CIDE_N"/>
    <property type="match status" value="1"/>
</dbReference>
<evidence type="ECO:0000256" key="5">
    <source>
        <dbReference type="ARBA" id="ARBA00022722"/>
    </source>
</evidence>
<dbReference type="GO" id="GO:0005634">
    <property type="term" value="C:nucleus"/>
    <property type="evidence" value="ECO:0007669"/>
    <property type="project" value="UniProtKB-SubCell"/>
</dbReference>
<dbReference type="InterPro" id="IPR039729">
    <property type="entry name" value="DFF40"/>
</dbReference>
<keyword evidence="7" id="KW-0539">Nucleus</keyword>
<evidence type="ECO:0000256" key="7">
    <source>
        <dbReference type="ARBA" id="ARBA00023242"/>
    </source>
</evidence>
<comment type="subunit">
    <text evidence="9">Heterodimer of DFFA and DFFB. Interacts with H1-1.</text>
</comment>
<reference evidence="14" key="1">
    <citation type="journal article" date="2004" name="Nature">
        <title>Genome duplication in the teleost fish Tetraodon nigroviridis reveals the early vertebrate proto-karyotype.</title>
        <authorList>
            <person name="Jaillon O."/>
            <person name="Aury J.-M."/>
            <person name="Brunet F."/>
            <person name="Petit J.-L."/>
            <person name="Stange-Thomann N."/>
            <person name="Mauceli E."/>
            <person name="Bouneau L."/>
            <person name="Fischer C."/>
            <person name="Ozouf-Costaz C."/>
            <person name="Bernot A."/>
            <person name="Nicaud S."/>
            <person name="Jaffe D."/>
            <person name="Fisher S."/>
            <person name="Lutfalla G."/>
            <person name="Dossat C."/>
            <person name="Segurens B."/>
            <person name="Dasilva C."/>
            <person name="Salanoubat M."/>
            <person name="Levy M."/>
            <person name="Boudet N."/>
            <person name="Castellano S."/>
            <person name="Anthouard V."/>
            <person name="Jubin C."/>
            <person name="Castelli V."/>
            <person name="Katinka M."/>
            <person name="Vacherie B."/>
            <person name="Biemont C."/>
            <person name="Skalli Z."/>
            <person name="Cattolico L."/>
            <person name="Poulain J."/>
            <person name="De Berardinis V."/>
            <person name="Cruaud C."/>
            <person name="Duprat S."/>
            <person name="Brottier P."/>
            <person name="Coutanceau J.-P."/>
            <person name="Gouzy J."/>
            <person name="Parra G."/>
            <person name="Lardier G."/>
            <person name="Chapple C."/>
            <person name="McKernan K.J."/>
            <person name="McEwan P."/>
            <person name="Bosak S."/>
            <person name="Kellis M."/>
            <person name="Volff J.-N."/>
            <person name="Guigo R."/>
            <person name="Zody M.C."/>
            <person name="Mesirov J."/>
            <person name="Lindblad-Toh K."/>
            <person name="Birren B."/>
            <person name="Nusbaum C."/>
            <person name="Kahn D."/>
            <person name="Robinson-Rechavi M."/>
            <person name="Laudet V."/>
            <person name="Schachter V."/>
            <person name="Quetier F."/>
            <person name="Saurin W."/>
            <person name="Scarpelli C."/>
            <person name="Wincker P."/>
            <person name="Lander E.S."/>
            <person name="Weissenbach J."/>
            <person name="Roest Crollius H."/>
        </authorList>
    </citation>
    <scope>NUCLEOTIDE SEQUENCE [LARGE SCALE GENOMIC DNA]</scope>
</reference>
<keyword evidence="4 11" id="KW-0053">Apoptosis</keyword>
<comment type="subcellular location">
    <subcellularLocation>
        <location evidence="2">Cytoplasm</location>
    </subcellularLocation>
    <subcellularLocation>
        <location evidence="1">Nucleus</location>
    </subcellularLocation>
</comment>
<evidence type="ECO:0000256" key="1">
    <source>
        <dbReference type="ARBA" id="ARBA00004123"/>
    </source>
</evidence>
<accession>H3C5P7</accession>
<evidence type="ECO:0000256" key="6">
    <source>
        <dbReference type="ARBA" id="ARBA00022801"/>
    </source>
</evidence>
<dbReference type="Gene3D" id="6.10.140.170">
    <property type="match status" value="1"/>
</dbReference>
<evidence type="ECO:0000256" key="10">
    <source>
        <dbReference type="ARBA" id="ARBA00069517"/>
    </source>
</evidence>
<keyword evidence="14" id="KW-1185">Reference proteome</keyword>
<organism evidence="13 14">
    <name type="scientific">Tetraodon nigroviridis</name>
    <name type="common">Spotted green pufferfish</name>
    <name type="synonym">Chelonodon nigroviridis</name>
    <dbReference type="NCBI Taxonomy" id="99883"/>
    <lineage>
        <taxon>Eukaryota</taxon>
        <taxon>Metazoa</taxon>
        <taxon>Chordata</taxon>
        <taxon>Craniata</taxon>
        <taxon>Vertebrata</taxon>
        <taxon>Euteleostomi</taxon>
        <taxon>Actinopterygii</taxon>
        <taxon>Neopterygii</taxon>
        <taxon>Teleostei</taxon>
        <taxon>Neoteleostei</taxon>
        <taxon>Acanthomorphata</taxon>
        <taxon>Eupercaria</taxon>
        <taxon>Tetraodontiformes</taxon>
        <taxon>Tetradontoidea</taxon>
        <taxon>Tetraodontidae</taxon>
        <taxon>Tetraodon</taxon>
    </lineage>
</organism>
<dbReference type="PANTHER" id="PTHR13067:SF2">
    <property type="entry name" value="CASPASE-ACTIVATED DNASE"/>
    <property type="match status" value="1"/>
</dbReference>
<dbReference type="GeneTree" id="ENSGT00390000014490"/>
<evidence type="ECO:0000313" key="13">
    <source>
        <dbReference type="Ensembl" id="ENSTNIP00000003567.1"/>
    </source>
</evidence>
<dbReference type="Pfam" id="PF02017">
    <property type="entry name" value="CIDE-N"/>
    <property type="match status" value="1"/>
</dbReference>
<dbReference type="Ensembl" id="ENSTNIT00000003442.1">
    <property type="protein sequence ID" value="ENSTNIP00000003567.1"/>
    <property type="gene ID" value="ENSTNIG00000010920.1"/>
</dbReference>
<evidence type="ECO:0000313" key="14">
    <source>
        <dbReference type="Proteomes" id="UP000007303"/>
    </source>
</evidence>
<keyword evidence="5" id="KW-0540">Nuclease</keyword>
<dbReference type="PANTHER" id="PTHR13067">
    <property type="entry name" value="CASPASE-ACTIVATED DNASE"/>
    <property type="match status" value="1"/>
</dbReference>
<keyword evidence="3" id="KW-0963">Cytoplasm</keyword>
<sequence>QMSGKEKPVKIRSYNSSNKYGVTAKNVKELLDKGCKLLKVPPAGARICLYSDGTEFTEKYFHTLPAHTELVLLSRGQSWSGGVSEALRRLLCTDASGDAVVKAAEDLLRDERSPKSRKVLSDLLLNLEDRSELETRDQDADWFRGVGPWFKTKSDYMKHSCRSRIRGYTREVKSSKSIKKAKVRKEFQKASESLEEMLKEAKYNGCYFDRSAEEEERLCTPEGWFTCQGSFDQEACSFFHSINPYSSYESRIVFSTWNLDHRIEKRRTVIPTLLGAVERHGQARVDLGYFYQLLFTTRNLKLVHIVCHKKEAHNLACDGRKLLRPANAVRGKKEHPAKKRRFFKKN</sequence>
<comment type="function">
    <text evidence="8">Nuclease that induces DNA fragmentation and chromatin condensation during apoptosis. Degrades naked DNA and induces apoptotic morphology.</text>
</comment>
<dbReference type="SUPFAM" id="SSF54060">
    <property type="entry name" value="His-Me finger endonucleases"/>
    <property type="match status" value="1"/>
</dbReference>